<proteinExistence type="predicted"/>
<name>A0A1G2HH70_9BACT</name>
<organism evidence="2 3">
    <name type="scientific">Candidatus Spechtbacteria bacterium RIFCSPLOWO2_12_FULL_38_22</name>
    <dbReference type="NCBI Taxonomy" id="1802165"/>
    <lineage>
        <taxon>Bacteria</taxon>
        <taxon>Candidatus Spechtiibacteriota</taxon>
    </lineage>
</organism>
<keyword evidence="1" id="KW-0812">Transmembrane</keyword>
<comment type="caution">
    <text evidence="2">The sequence shown here is derived from an EMBL/GenBank/DDBJ whole genome shotgun (WGS) entry which is preliminary data.</text>
</comment>
<dbReference type="AlphaFoldDB" id="A0A1G2HH70"/>
<protein>
    <submittedName>
        <fullName evidence="2">Uncharacterized protein</fullName>
    </submittedName>
</protein>
<reference evidence="2 3" key="1">
    <citation type="journal article" date="2016" name="Nat. Commun.">
        <title>Thousands of microbial genomes shed light on interconnected biogeochemical processes in an aquifer system.</title>
        <authorList>
            <person name="Anantharaman K."/>
            <person name="Brown C.T."/>
            <person name="Hug L.A."/>
            <person name="Sharon I."/>
            <person name="Castelle C.J."/>
            <person name="Probst A.J."/>
            <person name="Thomas B.C."/>
            <person name="Singh A."/>
            <person name="Wilkins M.J."/>
            <person name="Karaoz U."/>
            <person name="Brodie E.L."/>
            <person name="Williams K.H."/>
            <person name="Hubbard S.S."/>
            <person name="Banfield J.F."/>
        </authorList>
    </citation>
    <scope>NUCLEOTIDE SEQUENCE [LARGE SCALE GENOMIC DNA]</scope>
</reference>
<evidence type="ECO:0000313" key="3">
    <source>
        <dbReference type="Proteomes" id="UP000176770"/>
    </source>
</evidence>
<keyword evidence="1" id="KW-1133">Transmembrane helix</keyword>
<accession>A0A1G2HH70</accession>
<feature type="transmembrane region" description="Helical" evidence="1">
    <location>
        <begin position="109"/>
        <end position="129"/>
    </location>
</feature>
<dbReference type="EMBL" id="MHOK01000020">
    <property type="protein sequence ID" value="OGZ61610.1"/>
    <property type="molecule type" value="Genomic_DNA"/>
</dbReference>
<dbReference type="Proteomes" id="UP000176770">
    <property type="component" value="Unassembled WGS sequence"/>
</dbReference>
<keyword evidence="1" id="KW-0472">Membrane</keyword>
<feature type="transmembrane region" description="Helical" evidence="1">
    <location>
        <begin position="84"/>
        <end position="103"/>
    </location>
</feature>
<feature type="transmembrane region" description="Helical" evidence="1">
    <location>
        <begin position="47"/>
        <end position="72"/>
    </location>
</feature>
<sequence>MSPQGPKKFLEKIQITERRPANLAKLFSALGIALFFGWGIFAIKLAYAISISVFWNDIIIAISLFVFLMTILPRRSRVNSRLEFYLTALLPSIVSTGLVWLFLTWKSNLLTGIFFGVWIFIMALQFHIFRDNASLK</sequence>
<evidence type="ECO:0000256" key="1">
    <source>
        <dbReference type="SAM" id="Phobius"/>
    </source>
</evidence>
<gene>
    <name evidence="2" type="ORF">A3F94_00030</name>
</gene>
<feature type="transmembrane region" description="Helical" evidence="1">
    <location>
        <begin position="21"/>
        <end position="41"/>
    </location>
</feature>
<evidence type="ECO:0000313" key="2">
    <source>
        <dbReference type="EMBL" id="OGZ61610.1"/>
    </source>
</evidence>